<name>A0AAV9JCM8_9PEZI</name>
<evidence type="ECO:0000313" key="2">
    <source>
        <dbReference type="EMBL" id="KAK4542798.1"/>
    </source>
</evidence>
<reference evidence="2 3" key="1">
    <citation type="submission" date="2021-11" db="EMBL/GenBank/DDBJ databases">
        <title>Black yeast isolated from Biological Soil Crust.</title>
        <authorList>
            <person name="Kurbessoian T."/>
        </authorList>
    </citation>
    <scope>NUCLEOTIDE SEQUENCE [LARGE SCALE GENOMIC DNA]</scope>
    <source>
        <strain evidence="2 3">CCFEE 5522</strain>
    </source>
</reference>
<feature type="compositionally biased region" description="Polar residues" evidence="1">
    <location>
        <begin position="119"/>
        <end position="129"/>
    </location>
</feature>
<proteinExistence type="predicted"/>
<dbReference type="EMBL" id="JAVFHQ010000038">
    <property type="protein sequence ID" value="KAK4542798.1"/>
    <property type="molecule type" value="Genomic_DNA"/>
</dbReference>
<sequence>MESEQYCLDISLKQTHNQPMRRRTHCSSERAAAAAATGNDRWRLDELRDGNKFNPATPSGGRYICSTAVLAAQQDKGQTPDFGEGLDDQRVIDLALEVTGVRLRDDNERYTRDKELGCSSETMSGTAKSSRPGPIAKLERNFGDESDDHRLTDLEMEVT</sequence>
<evidence type="ECO:0000313" key="3">
    <source>
        <dbReference type="Proteomes" id="UP001324427"/>
    </source>
</evidence>
<evidence type="ECO:0000256" key="1">
    <source>
        <dbReference type="SAM" id="MobiDB-lite"/>
    </source>
</evidence>
<dbReference type="AlphaFoldDB" id="A0AAV9JCM8"/>
<dbReference type="Proteomes" id="UP001324427">
    <property type="component" value="Unassembled WGS sequence"/>
</dbReference>
<keyword evidence="3" id="KW-1185">Reference proteome</keyword>
<accession>A0AAV9JCM8</accession>
<feature type="region of interest" description="Disordered" evidence="1">
    <location>
        <begin position="116"/>
        <end position="159"/>
    </location>
</feature>
<comment type="caution">
    <text evidence="2">The sequence shown here is derived from an EMBL/GenBank/DDBJ whole genome shotgun (WGS) entry which is preliminary data.</text>
</comment>
<feature type="compositionally biased region" description="Basic and acidic residues" evidence="1">
    <location>
        <begin position="137"/>
        <end position="153"/>
    </location>
</feature>
<organism evidence="2 3">
    <name type="scientific">Oleoguttula mirabilis</name>
    <dbReference type="NCBI Taxonomy" id="1507867"/>
    <lineage>
        <taxon>Eukaryota</taxon>
        <taxon>Fungi</taxon>
        <taxon>Dikarya</taxon>
        <taxon>Ascomycota</taxon>
        <taxon>Pezizomycotina</taxon>
        <taxon>Dothideomycetes</taxon>
        <taxon>Dothideomycetidae</taxon>
        <taxon>Mycosphaerellales</taxon>
        <taxon>Teratosphaeriaceae</taxon>
        <taxon>Oleoguttula</taxon>
    </lineage>
</organism>
<protein>
    <submittedName>
        <fullName evidence="2">Uncharacterized protein</fullName>
    </submittedName>
</protein>
<gene>
    <name evidence="2" type="ORF">LTR36_006174</name>
</gene>